<dbReference type="InterPro" id="IPR036908">
    <property type="entry name" value="RlpA-like_sf"/>
</dbReference>
<feature type="region of interest" description="Disordered" evidence="2">
    <location>
        <begin position="44"/>
        <end position="95"/>
    </location>
</feature>
<name>A0A4Y7QN80_9AGAM</name>
<evidence type="ECO:0000313" key="5">
    <source>
        <dbReference type="Proteomes" id="UP000294933"/>
    </source>
</evidence>
<organism evidence="4 5">
    <name type="scientific">Rickenella mellea</name>
    <dbReference type="NCBI Taxonomy" id="50990"/>
    <lineage>
        <taxon>Eukaryota</taxon>
        <taxon>Fungi</taxon>
        <taxon>Dikarya</taxon>
        <taxon>Basidiomycota</taxon>
        <taxon>Agaricomycotina</taxon>
        <taxon>Agaricomycetes</taxon>
        <taxon>Hymenochaetales</taxon>
        <taxon>Rickenellaceae</taxon>
        <taxon>Rickenella</taxon>
    </lineage>
</organism>
<evidence type="ECO:0008006" key="6">
    <source>
        <dbReference type="Google" id="ProtNLM"/>
    </source>
</evidence>
<dbReference type="AlphaFoldDB" id="A0A4Y7QN80"/>
<keyword evidence="1 3" id="KW-0732">Signal</keyword>
<dbReference type="CDD" id="cd22191">
    <property type="entry name" value="DPBB_RlpA_EXP_N-like"/>
    <property type="match status" value="1"/>
</dbReference>
<dbReference type="EMBL" id="ML170157">
    <property type="protein sequence ID" value="TDL28711.1"/>
    <property type="molecule type" value="Genomic_DNA"/>
</dbReference>
<feature type="signal peptide" evidence="3">
    <location>
        <begin position="1"/>
        <end position="23"/>
    </location>
</feature>
<dbReference type="VEuPathDB" id="FungiDB:BD410DRAFT_824358"/>
<dbReference type="PANTHER" id="PTHR31836:SF28">
    <property type="entry name" value="SRCR DOMAIN-CONTAINING PROTEIN-RELATED"/>
    <property type="match status" value="1"/>
</dbReference>
<evidence type="ECO:0000256" key="3">
    <source>
        <dbReference type="SAM" id="SignalP"/>
    </source>
</evidence>
<gene>
    <name evidence="4" type="ORF">BD410DRAFT_824358</name>
</gene>
<reference evidence="4 5" key="1">
    <citation type="submission" date="2018-06" db="EMBL/GenBank/DDBJ databases">
        <title>A transcriptomic atlas of mushroom development highlights an independent origin of complex multicellularity.</title>
        <authorList>
            <consortium name="DOE Joint Genome Institute"/>
            <person name="Krizsan K."/>
            <person name="Almasi E."/>
            <person name="Merenyi Z."/>
            <person name="Sahu N."/>
            <person name="Viragh M."/>
            <person name="Koszo T."/>
            <person name="Mondo S."/>
            <person name="Kiss B."/>
            <person name="Balint B."/>
            <person name="Kues U."/>
            <person name="Barry K."/>
            <person name="Hegedus J.C."/>
            <person name="Henrissat B."/>
            <person name="Johnson J."/>
            <person name="Lipzen A."/>
            <person name="Ohm R."/>
            <person name="Nagy I."/>
            <person name="Pangilinan J."/>
            <person name="Yan J."/>
            <person name="Xiong Y."/>
            <person name="Grigoriev I.V."/>
            <person name="Hibbett D.S."/>
            <person name="Nagy L.G."/>
        </authorList>
    </citation>
    <scope>NUCLEOTIDE SEQUENCE [LARGE SCALE GENOMIC DNA]</scope>
    <source>
        <strain evidence="4 5">SZMC22713</strain>
    </source>
</reference>
<dbReference type="PANTHER" id="PTHR31836">
    <property type="match status" value="1"/>
</dbReference>
<protein>
    <recommendedName>
        <fullName evidence="6">RlpA-like protein double-psi beta-barrel domain-containing protein</fullName>
    </recommendedName>
</protein>
<feature type="compositionally biased region" description="Polar residues" evidence="2">
    <location>
        <begin position="61"/>
        <end position="89"/>
    </location>
</feature>
<dbReference type="SUPFAM" id="SSF50685">
    <property type="entry name" value="Barwin-like endoglucanases"/>
    <property type="match status" value="1"/>
</dbReference>
<evidence type="ECO:0000256" key="1">
    <source>
        <dbReference type="ARBA" id="ARBA00022729"/>
    </source>
</evidence>
<dbReference type="Gene3D" id="2.40.40.10">
    <property type="entry name" value="RlpA-like domain"/>
    <property type="match status" value="1"/>
</dbReference>
<feature type="chain" id="PRO_5021490962" description="RlpA-like protein double-psi beta-barrel domain-containing protein" evidence="3">
    <location>
        <begin position="24"/>
        <end position="238"/>
    </location>
</feature>
<evidence type="ECO:0000256" key="2">
    <source>
        <dbReference type="SAM" id="MobiDB-lite"/>
    </source>
</evidence>
<proteinExistence type="predicted"/>
<dbReference type="OrthoDB" id="406505at2759"/>
<keyword evidence="5" id="KW-1185">Reference proteome</keyword>
<dbReference type="InterPro" id="IPR051477">
    <property type="entry name" value="Expansin_CellWall"/>
</dbReference>
<evidence type="ECO:0000313" key="4">
    <source>
        <dbReference type="EMBL" id="TDL28711.1"/>
    </source>
</evidence>
<dbReference type="STRING" id="50990.A0A4Y7QN80"/>
<accession>A0A4Y7QN80</accession>
<dbReference type="Proteomes" id="UP000294933">
    <property type="component" value="Unassembled WGS sequence"/>
</dbReference>
<sequence>MARFSILTYKSLIVLCLAAVAAAMLNRLDARFESKDAHRRMIPHSKRTVTPNPPQCKRKTNGTSPAHTGVSNTLTGSGSGVPTKTTDGSSGTGMPKAIQATGTNAVTPVASYPCPPFQSSWLSGSHVGAMTYFDATGNGGCGDSQTEQMPLVAVSHCLFDHVAPDNPNKASFCHKTIKISFNGDGHGSGDMSTAIVPVLDKCMGCDPYSIDLSLAAWHKLTTAAPTRFLDVTWEWVDE</sequence>